<reference evidence="7" key="1">
    <citation type="submission" date="2018-03" db="EMBL/GenBank/DDBJ databases">
        <authorList>
            <person name="Zecchin S."/>
        </authorList>
    </citation>
    <scope>NUCLEOTIDE SEQUENCE [LARGE SCALE GENOMIC DNA]</scope>
</reference>
<dbReference type="Gene3D" id="3.30.70.20">
    <property type="match status" value="1"/>
</dbReference>
<organism evidence="6 7">
    <name type="scientific">Candidatus Sulfobium mesophilum</name>
    <dbReference type="NCBI Taxonomy" id="2016548"/>
    <lineage>
        <taxon>Bacteria</taxon>
        <taxon>Pseudomonadati</taxon>
        <taxon>Nitrospirota</taxon>
        <taxon>Nitrospiria</taxon>
        <taxon>Nitrospirales</taxon>
        <taxon>Nitrospiraceae</taxon>
        <taxon>Candidatus Sulfobium</taxon>
    </lineage>
</organism>
<dbReference type="InterPro" id="IPR019575">
    <property type="entry name" value="Nuop51_4Fe4S-bd"/>
</dbReference>
<evidence type="ECO:0000256" key="3">
    <source>
        <dbReference type="ARBA" id="ARBA00023004"/>
    </source>
</evidence>
<dbReference type="OrthoDB" id="9803397at2"/>
<dbReference type="Proteomes" id="UP000245125">
    <property type="component" value="Unassembled WGS sequence"/>
</dbReference>
<keyword evidence="7" id="KW-1185">Reference proteome</keyword>
<proteinExistence type="predicted"/>
<evidence type="ECO:0000313" key="7">
    <source>
        <dbReference type="Proteomes" id="UP000245125"/>
    </source>
</evidence>
<keyword evidence="1" id="KW-0004">4Fe-4S</keyword>
<dbReference type="PROSITE" id="PS00198">
    <property type="entry name" value="4FE4S_FER_1"/>
    <property type="match status" value="1"/>
</dbReference>
<dbReference type="AlphaFoldDB" id="A0A2U3QFB5"/>
<dbReference type="Gene3D" id="1.20.1440.230">
    <property type="entry name" value="NADH-ubiquinone oxidoreductase 51kDa subunit, iron-sulphur binding domain"/>
    <property type="match status" value="1"/>
</dbReference>
<evidence type="ECO:0000313" key="6">
    <source>
        <dbReference type="EMBL" id="SPQ00103.1"/>
    </source>
</evidence>
<keyword evidence="4" id="KW-0411">Iron-sulfur</keyword>
<dbReference type="InterPro" id="IPR017900">
    <property type="entry name" value="4Fe4S_Fe_S_CS"/>
</dbReference>
<dbReference type="InterPro" id="IPR017896">
    <property type="entry name" value="4Fe4S_Fe-S-bd"/>
</dbReference>
<name>A0A2U3QFB5_9BACT</name>
<feature type="domain" description="4Fe-4S ferredoxin-type" evidence="5">
    <location>
        <begin position="127"/>
        <end position="156"/>
    </location>
</feature>
<dbReference type="InterPro" id="IPR050157">
    <property type="entry name" value="PSI_iron-sulfur_center"/>
</dbReference>
<evidence type="ECO:0000259" key="5">
    <source>
        <dbReference type="PROSITE" id="PS51379"/>
    </source>
</evidence>
<dbReference type="InterPro" id="IPR037207">
    <property type="entry name" value="Nuop51_4Fe4S-bd_sf"/>
</dbReference>
<dbReference type="GO" id="GO:0051539">
    <property type="term" value="F:4 iron, 4 sulfur cluster binding"/>
    <property type="evidence" value="ECO:0007669"/>
    <property type="project" value="UniProtKB-KW"/>
</dbReference>
<dbReference type="GO" id="GO:0016491">
    <property type="term" value="F:oxidoreductase activity"/>
    <property type="evidence" value="ECO:0007669"/>
    <property type="project" value="UniProtKB-KW"/>
</dbReference>
<dbReference type="Pfam" id="PF12838">
    <property type="entry name" value="Fer4_7"/>
    <property type="match status" value="1"/>
</dbReference>
<protein>
    <submittedName>
        <fullName evidence="6">NADH dehydrogenase</fullName>
        <ecNumber evidence="6">1.6.99.3</ecNumber>
    </submittedName>
</protein>
<dbReference type="PANTHER" id="PTHR24960">
    <property type="entry name" value="PHOTOSYSTEM I IRON-SULFUR CENTER-RELATED"/>
    <property type="match status" value="1"/>
</dbReference>
<dbReference type="SUPFAM" id="SSF140490">
    <property type="entry name" value="Nqo1C-terminal domain-like"/>
    <property type="match status" value="1"/>
</dbReference>
<dbReference type="EMBL" id="OUUY01000061">
    <property type="protein sequence ID" value="SPQ00103.1"/>
    <property type="molecule type" value="Genomic_DNA"/>
</dbReference>
<keyword evidence="2" id="KW-0479">Metal-binding</keyword>
<evidence type="ECO:0000256" key="1">
    <source>
        <dbReference type="ARBA" id="ARBA00022485"/>
    </source>
</evidence>
<dbReference type="EC" id="1.6.99.3" evidence="6"/>
<dbReference type="PANTHER" id="PTHR24960:SF79">
    <property type="entry name" value="PHOTOSYSTEM I IRON-SULFUR CENTER"/>
    <property type="match status" value="1"/>
</dbReference>
<keyword evidence="6" id="KW-0560">Oxidoreductase</keyword>
<gene>
    <name evidence="6" type="ORF">NBG4_170018</name>
</gene>
<feature type="domain" description="4Fe-4S ferredoxin-type" evidence="5">
    <location>
        <begin position="164"/>
        <end position="193"/>
    </location>
</feature>
<dbReference type="Pfam" id="PF10589">
    <property type="entry name" value="NADH_4Fe-4S"/>
    <property type="match status" value="1"/>
</dbReference>
<dbReference type="PROSITE" id="PS51379">
    <property type="entry name" value="4FE4S_FER_2"/>
    <property type="match status" value="2"/>
</dbReference>
<evidence type="ECO:0000256" key="4">
    <source>
        <dbReference type="ARBA" id="ARBA00023014"/>
    </source>
</evidence>
<dbReference type="GO" id="GO:0046872">
    <property type="term" value="F:metal ion binding"/>
    <property type="evidence" value="ECO:0007669"/>
    <property type="project" value="UniProtKB-KW"/>
</dbReference>
<accession>A0A2U3QFB5</accession>
<keyword evidence="3" id="KW-0408">Iron</keyword>
<sequence length="199" mass="22333">MSETAKKDEAPKKEMKDVFAAVENIRCSVQKSQKFVEEFLSEPMCGKCHPCMLGSYEALVRLKRIAAGVGNKSDIDAIQRIADDMLEGSRCIKGKDTAKFLLGELKGESFSEHLAGRCSERECPNYIMYRVIPEKCVMCGLCKEACKYNAILGEKRTSYRSGYRPYEIRQKRCVKCGDCLPACPYGAIEVIEEKMAVLV</sequence>
<dbReference type="SUPFAM" id="SSF54862">
    <property type="entry name" value="4Fe-4S ferredoxins"/>
    <property type="match status" value="1"/>
</dbReference>
<evidence type="ECO:0000256" key="2">
    <source>
        <dbReference type="ARBA" id="ARBA00022723"/>
    </source>
</evidence>